<evidence type="ECO:0000313" key="1">
    <source>
        <dbReference type="EMBL" id="QBQ81508.1"/>
    </source>
</evidence>
<keyword evidence="2" id="KW-1185">Reference proteome</keyword>
<name>A0A482N6G1_9CAUD</name>
<sequence length="85" mass="8972">MTKSEGIDQVVKDLSERAHTIADEGHLPISIMKSAMSDFNGLGSMSGMLSIMTTGKLNAHQTELAKRIAVKVIAVLGMAESDKGA</sequence>
<reference evidence="1 2" key="1">
    <citation type="submission" date="2019-01" db="EMBL/GenBank/DDBJ databases">
        <title>Still something new to discover - new insights into E. coli phage diversity and taxonomy.</title>
        <authorList>
            <person name="Korf I.H.E."/>
            <person name="Adriaennsens E."/>
            <person name="Dreiseikelmann B."/>
            <person name="Kropinski A."/>
            <person name="Nimtz M."/>
            <person name="Meier-Kolthoff J.P."/>
            <person name="Rohde M."/>
            <person name="van Raaij M."/>
            <person name="Wittmann J."/>
        </authorList>
    </citation>
    <scope>NUCLEOTIDE SEQUENCE [LARGE SCALE GENOMIC DNA]</scope>
</reference>
<evidence type="ECO:0000313" key="2">
    <source>
        <dbReference type="Proteomes" id="UP000306344"/>
    </source>
</evidence>
<protein>
    <submittedName>
        <fullName evidence="1">Uncharacterized protein</fullName>
    </submittedName>
</protein>
<accession>A0A482N6G1</accession>
<gene>
    <name evidence="1" type="ORF">G292_00054</name>
</gene>
<dbReference type="Proteomes" id="UP000306344">
    <property type="component" value="Segment"/>
</dbReference>
<proteinExistence type="predicted"/>
<organism evidence="1 2">
    <name type="scientific">Escherichia phage vB_EcoS_G29-2</name>
    <dbReference type="NCBI Taxonomy" id="2508189"/>
    <lineage>
        <taxon>Viruses</taxon>
        <taxon>Duplodnaviria</taxon>
        <taxon>Heunggongvirae</taxon>
        <taxon>Uroviricota</taxon>
        <taxon>Caudoviricetes</taxon>
        <taxon>Drexlerviridae</taxon>
        <taxon>Tempevirinae</taxon>
        <taxon>Hanrivervirus</taxon>
        <taxon>Hanrivervirus G292</taxon>
    </lineage>
</organism>
<dbReference type="EMBL" id="MK373798">
    <property type="protein sequence ID" value="QBQ81508.1"/>
    <property type="molecule type" value="Genomic_DNA"/>
</dbReference>